<proteinExistence type="predicted"/>
<keyword evidence="2" id="KW-1185">Reference proteome</keyword>
<name>A0ABS3ZNM0_9BRAD</name>
<dbReference type="Proteomes" id="UP000669317">
    <property type="component" value="Unassembled WGS sequence"/>
</dbReference>
<reference evidence="1 2" key="1">
    <citation type="submission" date="2021-03" db="EMBL/GenBank/DDBJ databases">
        <title>Genome Sequence of Bradyrhizobium vignae strain ISRA400.</title>
        <authorList>
            <person name="Tisa L.S."/>
            <person name="Svistoonoff S."/>
            <person name="Hocher V."/>
            <person name="Fall S."/>
            <person name="Zaiya A."/>
            <person name="Naing D."/>
            <person name="Niang N."/>
            <person name="Diouf A."/>
            <person name="Dasylva M.C."/>
            <person name="Toure O."/>
            <person name="Gueye M."/>
            <person name="Gully D."/>
            <person name="Tisseyre P."/>
            <person name="Simpson S."/>
            <person name="Morris K."/>
            <person name="Thomas W.K."/>
        </authorList>
    </citation>
    <scope>NUCLEOTIDE SEQUENCE [LARGE SCALE GENOMIC DNA]</scope>
    <source>
        <strain evidence="1 2">ISRA400</strain>
    </source>
</reference>
<dbReference type="RefSeq" id="WP_129144829.1">
    <property type="nucleotide sequence ID" value="NZ_JAGIKT010000002.1"/>
</dbReference>
<dbReference type="EMBL" id="JAGIKT010000002">
    <property type="protein sequence ID" value="MBP0109758.1"/>
    <property type="molecule type" value="Genomic_DNA"/>
</dbReference>
<evidence type="ECO:0000313" key="2">
    <source>
        <dbReference type="Proteomes" id="UP000669317"/>
    </source>
</evidence>
<organism evidence="1 2">
    <name type="scientific">Bradyrhizobium vignae</name>
    <dbReference type="NCBI Taxonomy" id="1549949"/>
    <lineage>
        <taxon>Bacteria</taxon>
        <taxon>Pseudomonadati</taxon>
        <taxon>Pseudomonadota</taxon>
        <taxon>Alphaproteobacteria</taxon>
        <taxon>Hyphomicrobiales</taxon>
        <taxon>Nitrobacteraceae</taxon>
        <taxon>Bradyrhizobium</taxon>
    </lineage>
</organism>
<comment type="caution">
    <text evidence="1">The sequence shown here is derived from an EMBL/GenBank/DDBJ whole genome shotgun (WGS) entry which is preliminary data.</text>
</comment>
<gene>
    <name evidence="1" type="ORF">JWS04_01320</name>
</gene>
<protein>
    <recommendedName>
        <fullName evidence="3">HTH luxR-type domain-containing protein</fullName>
    </recommendedName>
</protein>
<accession>A0ABS3ZNM0</accession>
<evidence type="ECO:0008006" key="3">
    <source>
        <dbReference type="Google" id="ProtNLM"/>
    </source>
</evidence>
<sequence>MIFELTSGFASNRTFAKKVDLRGTTTMKLQCARLRLALRMAPAPIVRTPSQEPPQAANDNQAVWSFVPFPPGWHASS</sequence>
<evidence type="ECO:0000313" key="1">
    <source>
        <dbReference type="EMBL" id="MBP0109758.1"/>
    </source>
</evidence>